<feature type="region of interest" description="Disordered" evidence="1">
    <location>
        <begin position="43"/>
        <end position="67"/>
    </location>
</feature>
<proteinExistence type="predicted"/>
<dbReference type="AlphaFoldDB" id="A0A3D9HPA5"/>
<comment type="caution">
    <text evidence="3">The sequence shown here is derived from an EMBL/GenBank/DDBJ whole genome shotgun (WGS) entry which is preliminary data.</text>
</comment>
<keyword evidence="2" id="KW-0732">Signal</keyword>
<sequence length="622" mass="67094">MTPSSRADSCLLRKRSQLVPAAFALSLALFGFTAQAFAQDEDSGPLQLFPSQPAPSGTPENPANLPAGAQEQFVTPSDVVISVERLGSIDPDTIGLLDGSNGGLGVDMWQGSQRADIHDLLAGLPTQLPSPALRGLARRLLLSTAELPLATDAGNEAATPEKARLIRTRAEKLIAMGFLEDAISLIDAAEGSIEREPAIDKLMIQARLLLGDFGGACNLIRTQESNLSEAYWQKRLVLCQLLDGNTTAAQFGATLLQDNGEQDPLFFALVARISEQRAVALPEFDRVNDLHLALLWLAKLPLPDTLLASADPATMRAIAENPHSDLNVRLLAAEQAARVGAIPADMLAEIYKSVEFSAEELRSPISIAEATYDARGRALLYQAASIESVPETKALVIQKDLELARRNGLYPLSVDVHATQITQLPVTGDLWEFSGEAARALYAIGRPKPADAWVSHLANQAQRDPAAQSLKDGLWAFSRLASDSYDSEMDEIQRSSWAKQTRARVPDQSPFEAMRRLELAYSLMDALGRVAVPPAAWRELLDLPRNRYVTLPNPGLVQLTTQAAQEGRRAETVAWTLWTLGEGGPAQADAETLKSVIAALGKVGLARAGYDLAMEAALQNDL</sequence>
<dbReference type="Proteomes" id="UP000256845">
    <property type="component" value="Unassembled WGS sequence"/>
</dbReference>
<accession>A0A3D9HPA5</accession>
<evidence type="ECO:0000313" key="3">
    <source>
        <dbReference type="EMBL" id="RED51245.1"/>
    </source>
</evidence>
<feature type="chain" id="PRO_5017823449" description="Tetratricopeptide repeat protein" evidence="2">
    <location>
        <begin position="39"/>
        <end position="622"/>
    </location>
</feature>
<organism evidence="3 4">
    <name type="scientific">Aestuariispira insulae</name>
    <dbReference type="NCBI Taxonomy" id="1461337"/>
    <lineage>
        <taxon>Bacteria</taxon>
        <taxon>Pseudomonadati</taxon>
        <taxon>Pseudomonadota</taxon>
        <taxon>Alphaproteobacteria</taxon>
        <taxon>Rhodospirillales</taxon>
        <taxon>Kiloniellaceae</taxon>
        <taxon>Aestuariispira</taxon>
    </lineage>
</organism>
<evidence type="ECO:0000313" key="4">
    <source>
        <dbReference type="Proteomes" id="UP000256845"/>
    </source>
</evidence>
<dbReference type="EMBL" id="QRDW01000003">
    <property type="protein sequence ID" value="RED51245.1"/>
    <property type="molecule type" value="Genomic_DNA"/>
</dbReference>
<evidence type="ECO:0000256" key="1">
    <source>
        <dbReference type="SAM" id="MobiDB-lite"/>
    </source>
</evidence>
<protein>
    <recommendedName>
        <fullName evidence="5">Tetratricopeptide repeat protein</fullName>
    </recommendedName>
</protein>
<name>A0A3D9HPA5_9PROT</name>
<gene>
    <name evidence="3" type="ORF">DFP90_10343</name>
</gene>
<dbReference type="RefSeq" id="WP_115936154.1">
    <property type="nucleotide sequence ID" value="NZ_QRDW01000003.1"/>
</dbReference>
<reference evidence="3 4" key="1">
    <citation type="submission" date="2018-07" db="EMBL/GenBank/DDBJ databases">
        <title>Genomic Encyclopedia of Type Strains, Phase III (KMG-III): the genomes of soil and plant-associated and newly described type strains.</title>
        <authorList>
            <person name="Whitman W."/>
        </authorList>
    </citation>
    <scope>NUCLEOTIDE SEQUENCE [LARGE SCALE GENOMIC DNA]</scope>
    <source>
        <strain evidence="3 4">CECT 8488</strain>
    </source>
</reference>
<dbReference type="OrthoDB" id="8477642at2"/>
<feature type="signal peptide" evidence="2">
    <location>
        <begin position="1"/>
        <end position="38"/>
    </location>
</feature>
<evidence type="ECO:0000256" key="2">
    <source>
        <dbReference type="SAM" id="SignalP"/>
    </source>
</evidence>
<keyword evidence="4" id="KW-1185">Reference proteome</keyword>
<evidence type="ECO:0008006" key="5">
    <source>
        <dbReference type="Google" id="ProtNLM"/>
    </source>
</evidence>